<protein>
    <submittedName>
        <fullName evidence="1">Uncharacterized protein</fullName>
    </submittedName>
</protein>
<proteinExistence type="predicted"/>
<reference evidence="1" key="1">
    <citation type="submission" date="2019-06" db="EMBL/GenBank/DDBJ databases">
        <title>Pseudomonas-derived Butenolides : (Bio)synthesis of Styrolides.</title>
        <authorList>
            <person name="Klapper M."/>
            <person name="Chowdhury S."/>
            <person name="Stallforth P."/>
        </authorList>
    </citation>
    <scope>NUCLEOTIDE SEQUENCE [LARGE SCALE GENOMIC DNA]</scope>
    <source>
        <strain evidence="1">EC-S101</strain>
    </source>
</reference>
<evidence type="ECO:0000313" key="2">
    <source>
        <dbReference type="Proteomes" id="UP000306272"/>
    </source>
</evidence>
<gene>
    <name evidence="1" type="ORF">FHG55_05690</name>
</gene>
<dbReference type="Proteomes" id="UP000306272">
    <property type="component" value="Unassembled WGS sequence"/>
</dbReference>
<name>A0A5C4L3I9_PSEJE</name>
<keyword evidence="2" id="KW-1185">Reference proteome</keyword>
<dbReference type="EMBL" id="VDDB01000005">
    <property type="protein sequence ID" value="TNB98536.1"/>
    <property type="molecule type" value="Genomic_DNA"/>
</dbReference>
<dbReference type="RefSeq" id="WP_139053924.1">
    <property type="nucleotide sequence ID" value="NZ_VDDB01000005.1"/>
</dbReference>
<sequence>MNDNASQMPKKTPLSTRFTRQIIRVNDQICFAAFQQWQFLQILGPIASTQPTDFTTGVFPDNPYSETIHRRMSDLPKFSLDAEQVALQMGVIAAVEYVLAYIEEVQVLRETLYPPEQPFIRDDAEEEQLRRKLVSWNSKQPRIEYFRTLGCFRLLRNHYAHVNEEPNTAFTSYARLHGTQLNSFWDNGITDVKAIDFKMLPSMQLTPKIAFGIMNLLRICIQHIDSMVADTVSTSKAIVWVIERDPKVVNLKIAKRMSKISTRLRMEWNIHLSPPAAEELIEIALNV</sequence>
<comment type="caution">
    <text evidence="1">The sequence shown here is derived from an EMBL/GenBank/DDBJ whole genome shotgun (WGS) entry which is preliminary data.</text>
</comment>
<accession>A0A5C4L3I9</accession>
<organism evidence="1 2">
    <name type="scientific">Pseudomonas jessenii</name>
    <dbReference type="NCBI Taxonomy" id="77298"/>
    <lineage>
        <taxon>Bacteria</taxon>
        <taxon>Pseudomonadati</taxon>
        <taxon>Pseudomonadota</taxon>
        <taxon>Gammaproteobacteria</taxon>
        <taxon>Pseudomonadales</taxon>
        <taxon>Pseudomonadaceae</taxon>
        <taxon>Pseudomonas</taxon>
    </lineage>
</organism>
<dbReference type="AlphaFoldDB" id="A0A5C4L3I9"/>
<evidence type="ECO:0000313" key="1">
    <source>
        <dbReference type="EMBL" id="TNB98536.1"/>
    </source>
</evidence>